<keyword evidence="5" id="KW-1185">Reference proteome</keyword>
<feature type="coiled-coil region" evidence="2">
    <location>
        <begin position="5"/>
        <end position="32"/>
    </location>
</feature>
<protein>
    <recommendedName>
        <fullName evidence="3">CCDC144C-like coiled-coil domain-containing protein</fullName>
    </recommendedName>
</protein>
<dbReference type="InterPro" id="IPR039497">
    <property type="entry name" value="CC144C-like_CC_dom"/>
</dbReference>
<feature type="coiled-coil region" evidence="2">
    <location>
        <begin position="58"/>
        <end position="130"/>
    </location>
</feature>
<feature type="coiled-coil region" evidence="2">
    <location>
        <begin position="158"/>
        <end position="185"/>
    </location>
</feature>
<evidence type="ECO:0000313" key="4">
    <source>
        <dbReference type="EMBL" id="MXQ98192.1"/>
    </source>
</evidence>
<dbReference type="Pfam" id="PF14915">
    <property type="entry name" value="CCDC144C"/>
    <property type="match status" value="2"/>
</dbReference>
<reference evidence="4" key="1">
    <citation type="submission" date="2019-10" db="EMBL/GenBank/DDBJ databases">
        <title>The sequence and de novo assembly of the wild yak genome.</title>
        <authorList>
            <person name="Liu Y."/>
        </authorList>
    </citation>
    <scope>NUCLEOTIDE SEQUENCE [LARGE SCALE GENOMIC DNA]</scope>
    <source>
        <strain evidence="4">WY2019</strain>
    </source>
</reference>
<feature type="domain" description="CCDC144C-like coiled-coil" evidence="3">
    <location>
        <begin position="138"/>
        <end position="362"/>
    </location>
</feature>
<dbReference type="Proteomes" id="UP000322234">
    <property type="component" value="Unassembled WGS sequence"/>
</dbReference>
<feature type="coiled-coil region" evidence="2">
    <location>
        <begin position="299"/>
        <end position="333"/>
    </location>
</feature>
<dbReference type="InterPro" id="IPR050657">
    <property type="entry name" value="Ankyrin_repeat_domain"/>
</dbReference>
<feature type="domain" description="CCDC144C-like coiled-coil" evidence="3">
    <location>
        <begin position="38"/>
        <end position="89"/>
    </location>
</feature>
<evidence type="ECO:0000256" key="2">
    <source>
        <dbReference type="SAM" id="Coils"/>
    </source>
</evidence>
<dbReference type="PANTHER" id="PTHR24147">
    <property type="entry name" value="ANKYRIN REPEAT DOMAIN 36-RELATED"/>
    <property type="match status" value="1"/>
</dbReference>
<sequence length="409" mass="48618">MESKARGLQKELSEIKEVKSQLEHQKVEWERQLGSLRFTLKQEEDKRRNADMFYEKIREQLRIKADQYSKEVEMKQQLELTLRALEMEVSVSCEEAKDLLHKNHMLQDEIAMLRLEIDAVKIQNQEKENKYFEDIETTSKRDLDLAFWRARDEWLHLQDKMKSDMANLKDNSEMLSQQLSRAESLKLKMSSYKLQSKSKWQNCTASEKPVKYKIELNHSIHFYRFKELLKMTRRKLNEYENGELSFHGDLKTSQTEMDIQINMLKHKIDDLTAELETAPSKCLHLDAKNQVFREGLLSMKGMQKKCEKLEKNKKKLEQEVVNLRSHIEMYMIEHSQVEQYKREIEERARQDLVEKLKEVDQCLQAVAEFESESYGLYPLGATDGSNLSQDLLLKTSQEYVQILKKKYMI</sequence>
<evidence type="ECO:0000256" key="1">
    <source>
        <dbReference type="ARBA" id="ARBA00023054"/>
    </source>
</evidence>
<name>A0A6B0S7J9_9CETA</name>
<evidence type="ECO:0000259" key="3">
    <source>
        <dbReference type="Pfam" id="PF14915"/>
    </source>
</evidence>
<comment type="caution">
    <text evidence="4">The sequence shown here is derived from an EMBL/GenBank/DDBJ whole genome shotgun (WGS) entry which is preliminary data.</text>
</comment>
<dbReference type="EMBL" id="VBQZ03000222">
    <property type="protein sequence ID" value="MXQ98192.1"/>
    <property type="molecule type" value="Genomic_DNA"/>
</dbReference>
<proteinExistence type="predicted"/>
<dbReference type="AlphaFoldDB" id="A0A6B0S7J9"/>
<accession>A0A6B0S7J9</accession>
<organism evidence="4 5">
    <name type="scientific">Bos mutus</name>
    <name type="common">wild yak</name>
    <dbReference type="NCBI Taxonomy" id="72004"/>
    <lineage>
        <taxon>Eukaryota</taxon>
        <taxon>Metazoa</taxon>
        <taxon>Chordata</taxon>
        <taxon>Craniata</taxon>
        <taxon>Vertebrata</taxon>
        <taxon>Euteleostomi</taxon>
        <taxon>Mammalia</taxon>
        <taxon>Eutheria</taxon>
        <taxon>Laurasiatheria</taxon>
        <taxon>Artiodactyla</taxon>
        <taxon>Ruminantia</taxon>
        <taxon>Pecora</taxon>
        <taxon>Bovidae</taxon>
        <taxon>Bovinae</taxon>
        <taxon>Bos</taxon>
    </lineage>
</organism>
<keyword evidence="1 2" id="KW-0175">Coiled coil</keyword>
<gene>
    <name evidence="4" type="ORF">E5288_WYG021982</name>
</gene>
<evidence type="ECO:0000313" key="5">
    <source>
        <dbReference type="Proteomes" id="UP000322234"/>
    </source>
</evidence>
<dbReference type="PANTHER" id="PTHR24147:SF60">
    <property type="entry name" value="ANKYRIN REPEAT DOMAIN-CONTAINING PROTEIN 26-RELATED"/>
    <property type="match status" value="1"/>
</dbReference>